<reference evidence="9" key="1">
    <citation type="submission" date="2019-10" db="EMBL/GenBank/DDBJ databases">
        <title>Muricauda hadale sp. nov., a piezophilic bacterium isolated from hadopelagic water of the Mariana Trench.</title>
        <authorList>
            <person name="Wei Y."/>
        </authorList>
    </citation>
    <scope>NUCLEOTIDE SEQUENCE [LARGE SCALE GENOMIC DNA]</scope>
    <source>
        <strain evidence="9">MT-229</strain>
    </source>
</reference>
<dbReference type="CDD" id="cd07781">
    <property type="entry name" value="ASKHA_NBD_FGGY_L-RBK"/>
    <property type="match status" value="1"/>
</dbReference>
<dbReference type="GO" id="GO:0019569">
    <property type="term" value="P:L-arabinose catabolic process to D-xylulose 5-phosphate"/>
    <property type="evidence" value="ECO:0007669"/>
    <property type="project" value="InterPro"/>
</dbReference>
<dbReference type="PANTHER" id="PTHR43435:SF4">
    <property type="entry name" value="FGGY CARBOHYDRATE KINASE DOMAIN-CONTAINING PROTEIN"/>
    <property type="match status" value="1"/>
</dbReference>
<evidence type="ECO:0000259" key="7">
    <source>
        <dbReference type="Pfam" id="PF00370"/>
    </source>
</evidence>
<evidence type="ECO:0000313" key="9">
    <source>
        <dbReference type="EMBL" id="KAB5486062.1"/>
    </source>
</evidence>
<dbReference type="InterPro" id="IPR000577">
    <property type="entry name" value="Carb_kinase_FGGY"/>
</dbReference>
<evidence type="ECO:0000256" key="4">
    <source>
        <dbReference type="ARBA" id="ARBA00022840"/>
    </source>
</evidence>
<dbReference type="SUPFAM" id="SSF53067">
    <property type="entry name" value="Actin-like ATPase domain"/>
    <property type="match status" value="2"/>
</dbReference>
<dbReference type="InterPro" id="IPR018484">
    <property type="entry name" value="FGGY_N"/>
</dbReference>
<protein>
    <submittedName>
        <fullName evidence="9">Ribulokinase</fullName>
        <ecNumber evidence="9">2.7.1.16</ecNumber>
    </submittedName>
</protein>
<sequence>MIKKNTIGVDFGTDSVRVQFVNAFDGNILATGSARFKRWGDGLYCRPGQSQFRQHPLDHIESFELAMQEAVQQLNQDDLSAVKGISVASTGSTPIAVDREGTPLSMKKSFANNPNAMFFLWKDHSAIGEAAEINQKCREGHPVDYTKYMGSEYSSEWFWAKLIYVLRNDVGVKEQLFSWVEHCDWFTALLTGQTNPLDLKRSRCAAGHKAMWHEEWDGLPPVDFFKRLDPSLEDIRQRMGKATFTSDAVAGTLSPEWAQKFGLPADTIVGVGSLDAHIGAIGGEIQDGWLVKVMGTSTCDMLVAPKETVNGTVEGICGQVNGSVLPNRIGFEAGQAAFGDIYAWFGEVISWPLRHILEKDGNIDGSIKQTIIDKVTGELLPELGISAEKLPLSETGPIALDWMNGRRTPFSNQLLKGGFTGLTLGTTAPAMFRALVEATAFGSKKIIAHFKEQNVQIEGIIAIGGVAHKSNFVMQVLADVLDQPIKVAKAEQPVALGAAMAAAVACKLHNSFEEAQKTMGSGFMKEFHPIPENVQKYHQLYLRYTDFGTFVESLNY</sequence>
<evidence type="ECO:0000256" key="5">
    <source>
        <dbReference type="ARBA" id="ARBA00022935"/>
    </source>
</evidence>
<dbReference type="Pfam" id="PF00370">
    <property type="entry name" value="FGGY_N"/>
    <property type="match status" value="1"/>
</dbReference>
<feature type="domain" description="Carbohydrate kinase FGGY C-terminal" evidence="8">
    <location>
        <begin position="291"/>
        <end position="506"/>
    </location>
</feature>
<evidence type="ECO:0000256" key="2">
    <source>
        <dbReference type="ARBA" id="ARBA00022741"/>
    </source>
</evidence>
<dbReference type="EC" id="2.7.1.16" evidence="9"/>
<dbReference type="InterPro" id="IPR018485">
    <property type="entry name" value="FGGY_C"/>
</dbReference>
<comment type="caution">
    <text evidence="9">The sequence shown here is derived from an EMBL/GenBank/DDBJ whole genome shotgun (WGS) entry which is preliminary data.</text>
</comment>
<dbReference type="GO" id="GO:0008741">
    <property type="term" value="F:ribulokinase activity"/>
    <property type="evidence" value="ECO:0007669"/>
    <property type="project" value="UniProtKB-EC"/>
</dbReference>
<keyword evidence="2" id="KW-0547">Nucleotide-binding</keyword>
<keyword evidence="3" id="KW-0418">Kinase</keyword>
<dbReference type="PANTHER" id="PTHR43435">
    <property type="entry name" value="RIBULOKINASE"/>
    <property type="match status" value="1"/>
</dbReference>
<keyword evidence="10" id="KW-1185">Reference proteome</keyword>
<dbReference type="GO" id="GO:0005524">
    <property type="term" value="F:ATP binding"/>
    <property type="evidence" value="ECO:0007669"/>
    <property type="project" value="UniProtKB-KW"/>
</dbReference>
<keyword evidence="6" id="KW-0119">Carbohydrate metabolism</keyword>
<gene>
    <name evidence="9" type="ORF">FOT42_013780</name>
</gene>
<dbReference type="InterPro" id="IPR005929">
    <property type="entry name" value="Ribulokinase"/>
</dbReference>
<dbReference type="PIRSF" id="PIRSF000538">
    <property type="entry name" value="GlpK"/>
    <property type="match status" value="1"/>
</dbReference>
<dbReference type="Proteomes" id="UP000319204">
    <property type="component" value="Unassembled WGS sequence"/>
</dbReference>
<dbReference type="InterPro" id="IPR043129">
    <property type="entry name" value="ATPase_NBD"/>
</dbReference>
<accession>A0A5N5IMX0</accession>
<keyword evidence="1 9" id="KW-0808">Transferase</keyword>
<evidence type="ECO:0000256" key="3">
    <source>
        <dbReference type="ARBA" id="ARBA00022777"/>
    </source>
</evidence>
<name>A0A5N5IMX0_9FLAO</name>
<evidence type="ECO:0000256" key="1">
    <source>
        <dbReference type="ARBA" id="ARBA00022679"/>
    </source>
</evidence>
<dbReference type="AlphaFoldDB" id="A0A5N5IMX0"/>
<dbReference type="Gene3D" id="3.30.420.40">
    <property type="match status" value="1"/>
</dbReference>
<dbReference type="GO" id="GO:0019150">
    <property type="term" value="F:D-ribulokinase activity"/>
    <property type="evidence" value="ECO:0007669"/>
    <property type="project" value="TreeGrafter"/>
</dbReference>
<evidence type="ECO:0000259" key="8">
    <source>
        <dbReference type="Pfam" id="PF02782"/>
    </source>
</evidence>
<dbReference type="EMBL" id="VNIK02000010">
    <property type="protein sequence ID" value="KAB5486062.1"/>
    <property type="molecule type" value="Genomic_DNA"/>
</dbReference>
<evidence type="ECO:0000256" key="6">
    <source>
        <dbReference type="ARBA" id="ARBA00023277"/>
    </source>
</evidence>
<keyword evidence="4" id="KW-0067">ATP-binding</keyword>
<dbReference type="Gene3D" id="1.20.58.2240">
    <property type="match status" value="1"/>
</dbReference>
<dbReference type="RefSeq" id="WP_151891117.1">
    <property type="nucleotide sequence ID" value="NZ_VNIK02000010.1"/>
</dbReference>
<dbReference type="OrthoDB" id="9805576at2"/>
<proteinExistence type="predicted"/>
<keyword evidence="5" id="KW-0054">Arabinose catabolism</keyword>
<dbReference type="NCBIfam" id="NF003154">
    <property type="entry name" value="PRK04123.1"/>
    <property type="match status" value="1"/>
</dbReference>
<organism evidence="9 10">
    <name type="scientific">Flagellimonas hadalis</name>
    <dbReference type="NCBI Taxonomy" id="2597517"/>
    <lineage>
        <taxon>Bacteria</taxon>
        <taxon>Pseudomonadati</taxon>
        <taxon>Bacteroidota</taxon>
        <taxon>Flavobacteriia</taxon>
        <taxon>Flavobacteriales</taxon>
        <taxon>Flavobacteriaceae</taxon>
        <taxon>Flagellimonas</taxon>
    </lineage>
</organism>
<evidence type="ECO:0000313" key="10">
    <source>
        <dbReference type="Proteomes" id="UP000319204"/>
    </source>
</evidence>
<dbReference type="GO" id="GO:0005737">
    <property type="term" value="C:cytoplasm"/>
    <property type="evidence" value="ECO:0007669"/>
    <property type="project" value="TreeGrafter"/>
</dbReference>
<feature type="domain" description="Carbohydrate kinase FGGY N-terminal" evidence="7">
    <location>
        <begin position="7"/>
        <end position="282"/>
    </location>
</feature>
<dbReference type="Pfam" id="PF02782">
    <property type="entry name" value="FGGY_C"/>
    <property type="match status" value="1"/>
</dbReference>